<feature type="region of interest" description="Disordered" evidence="1">
    <location>
        <begin position="68"/>
        <end position="110"/>
    </location>
</feature>
<dbReference type="HOGENOM" id="CLU_2225824_0_0_1"/>
<reference evidence="3 4" key="1">
    <citation type="journal article" date="2011" name="Science">
        <title>The ecoresponsive genome of Daphnia pulex.</title>
        <authorList>
            <person name="Colbourne J.K."/>
            <person name="Pfrender M.E."/>
            <person name="Gilbert D."/>
            <person name="Thomas W.K."/>
            <person name="Tucker A."/>
            <person name="Oakley T.H."/>
            <person name="Tokishita S."/>
            <person name="Aerts A."/>
            <person name="Arnold G.J."/>
            <person name="Basu M.K."/>
            <person name="Bauer D.J."/>
            <person name="Caceres C.E."/>
            <person name="Carmel L."/>
            <person name="Casola C."/>
            <person name="Choi J.H."/>
            <person name="Detter J.C."/>
            <person name="Dong Q."/>
            <person name="Dusheyko S."/>
            <person name="Eads B.D."/>
            <person name="Frohlich T."/>
            <person name="Geiler-Samerotte K.A."/>
            <person name="Gerlach D."/>
            <person name="Hatcher P."/>
            <person name="Jogdeo S."/>
            <person name="Krijgsveld J."/>
            <person name="Kriventseva E.V."/>
            <person name="Kultz D."/>
            <person name="Laforsch C."/>
            <person name="Lindquist E."/>
            <person name="Lopez J."/>
            <person name="Manak J.R."/>
            <person name="Muller J."/>
            <person name="Pangilinan J."/>
            <person name="Patwardhan R.P."/>
            <person name="Pitluck S."/>
            <person name="Pritham E.J."/>
            <person name="Rechtsteiner A."/>
            <person name="Rho M."/>
            <person name="Rogozin I.B."/>
            <person name="Sakarya O."/>
            <person name="Salamov A."/>
            <person name="Schaack S."/>
            <person name="Shapiro H."/>
            <person name="Shiga Y."/>
            <person name="Skalitzky C."/>
            <person name="Smith Z."/>
            <person name="Souvorov A."/>
            <person name="Sung W."/>
            <person name="Tang Z."/>
            <person name="Tsuchiya D."/>
            <person name="Tu H."/>
            <person name="Vos H."/>
            <person name="Wang M."/>
            <person name="Wolf Y.I."/>
            <person name="Yamagata H."/>
            <person name="Yamada T."/>
            <person name="Ye Y."/>
            <person name="Shaw J.R."/>
            <person name="Andrews J."/>
            <person name="Crease T.J."/>
            <person name="Tang H."/>
            <person name="Lucas S.M."/>
            <person name="Robertson H.M."/>
            <person name="Bork P."/>
            <person name="Koonin E.V."/>
            <person name="Zdobnov E.M."/>
            <person name="Grigoriev I.V."/>
            <person name="Lynch M."/>
            <person name="Boore J.L."/>
        </authorList>
    </citation>
    <scope>NUCLEOTIDE SEQUENCE [LARGE SCALE GENOMIC DNA]</scope>
</reference>
<sequence>MASFFKKISPTSWFSLAAVVLIVASAIGMICVDQVNRAKLEECNKLIGCSSSLNPQFAEMKTDASLIRAAPDGKSPPELQLRPGTSTGTLQTSSVPPETGEATIVPQNGN</sequence>
<evidence type="ECO:0000313" key="4">
    <source>
        <dbReference type="Proteomes" id="UP000000305"/>
    </source>
</evidence>
<dbReference type="KEGG" id="dpx:DAPPUDRAFT_239974"/>
<name>E9GAJ5_DAPPU</name>
<gene>
    <name evidence="3" type="ORF">DAPPUDRAFT_239974</name>
</gene>
<keyword evidence="2" id="KW-0812">Transmembrane</keyword>
<dbReference type="Proteomes" id="UP000000305">
    <property type="component" value="Unassembled WGS sequence"/>
</dbReference>
<dbReference type="PhylomeDB" id="E9GAJ5"/>
<dbReference type="EMBL" id="GL732537">
    <property type="protein sequence ID" value="EFX83519.1"/>
    <property type="molecule type" value="Genomic_DNA"/>
</dbReference>
<organism evidence="3 4">
    <name type="scientific">Daphnia pulex</name>
    <name type="common">Water flea</name>
    <dbReference type="NCBI Taxonomy" id="6669"/>
    <lineage>
        <taxon>Eukaryota</taxon>
        <taxon>Metazoa</taxon>
        <taxon>Ecdysozoa</taxon>
        <taxon>Arthropoda</taxon>
        <taxon>Crustacea</taxon>
        <taxon>Branchiopoda</taxon>
        <taxon>Diplostraca</taxon>
        <taxon>Cladocera</taxon>
        <taxon>Anomopoda</taxon>
        <taxon>Daphniidae</taxon>
        <taxon>Daphnia</taxon>
    </lineage>
</organism>
<keyword evidence="2" id="KW-0472">Membrane</keyword>
<accession>E9GAJ5</accession>
<feature type="compositionally biased region" description="Polar residues" evidence="1">
    <location>
        <begin position="83"/>
        <end position="96"/>
    </location>
</feature>
<evidence type="ECO:0000313" key="3">
    <source>
        <dbReference type="EMBL" id="EFX83519.1"/>
    </source>
</evidence>
<keyword evidence="2" id="KW-1133">Transmembrane helix</keyword>
<proteinExistence type="predicted"/>
<dbReference type="AlphaFoldDB" id="E9GAJ5"/>
<feature type="transmembrane region" description="Helical" evidence="2">
    <location>
        <begin position="12"/>
        <end position="32"/>
    </location>
</feature>
<keyword evidence="4" id="KW-1185">Reference proteome</keyword>
<dbReference type="InParanoid" id="E9GAJ5"/>
<protein>
    <submittedName>
        <fullName evidence="3">Uncharacterized protein</fullName>
    </submittedName>
</protein>
<evidence type="ECO:0000256" key="1">
    <source>
        <dbReference type="SAM" id="MobiDB-lite"/>
    </source>
</evidence>
<evidence type="ECO:0000256" key="2">
    <source>
        <dbReference type="SAM" id="Phobius"/>
    </source>
</evidence>